<dbReference type="OrthoDB" id="536034at2"/>
<organism evidence="1 2">
    <name type="scientific">Nostoc punctiforme (strain ATCC 29133 / PCC 73102)</name>
    <dbReference type="NCBI Taxonomy" id="63737"/>
    <lineage>
        <taxon>Bacteria</taxon>
        <taxon>Bacillati</taxon>
        <taxon>Cyanobacteriota</taxon>
        <taxon>Cyanophyceae</taxon>
        <taxon>Nostocales</taxon>
        <taxon>Nostocaceae</taxon>
        <taxon>Nostoc</taxon>
    </lineage>
</organism>
<dbReference type="Proteomes" id="UP000001191">
    <property type="component" value="Plasmid pNPUN01"/>
</dbReference>
<geneLocation type="plasmid" evidence="1 2">
    <name>pNPUN01</name>
</geneLocation>
<name>B2JAT1_NOSP7</name>
<reference evidence="2" key="1">
    <citation type="submission" date="2008-04" db="EMBL/GenBank/DDBJ databases">
        <title>Complete sequence of plasmid 1 of Nostoc punctiforme ATCC 29133.</title>
        <authorList>
            <consortium name="US DOE Joint Genome Institute"/>
            <person name="Copeland A."/>
            <person name="Lucas S."/>
            <person name="Lapidus A."/>
            <person name="Glavina del Rio T."/>
            <person name="Dalin E."/>
            <person name="Tice H."/>
            <person name="Pitluck S."/>
            <person name="Chain P."/>
            <person name="Malfatti S."/>
            <person name="Shin M."/>
            <person name="Vergez L."/>
            <person name="Schmutz J."/>
            <person name="Larimer F."/>
            <person name="Land M."/>
            <person name="Hauser L."/>
            <person name="Kyrpides N."/>
            <person name="Kim E."/>
            <person name="Meeks J.C."/>
            <person name="Elhai J."/>
            <person name="Campbell E.L."/>
            <person name="Thiel T."/>
            <person name="Longmire J."/>
            <person name="Potts M."/>
            <person name="Atlas R."/>
        </authorList>
    </citation>
    <scope>NUCLEOTIDE SEQUENCE [LARGE SCALE GENOMIC DNA]</scope>
    <source>
        <strain evidence="2">ATCC 29133 / PCC 73102</strain>
        <plasmid evidence="2">Plasmid pNPUN01</plasmid>
    </source>
</reference>
<dbReference type="InterPro" id="IPR010328">
    <property type="entry name" value="DUF928"/>
</dbReference>
<evidence type="ECO:0008006" key="3">
    <source>
        <dbReference type="Google" id="ProtNLM"/>
    </source>
</evidence>
<proteinExistence type="predicted"/>
<sequence>MIKLLFRHLSLALIFPLTLGVYSLVKAAPRSNYVWEDGVTLKQQQRQQPQTPKPTNTPKTSGLISQIIHFLLPSKGAPGQRSYAAARADCPAIEKPLTALVPNTNIGLTISERPTFWFYIPYQPTDTNPVEFLLINDKNNPVYKTTFQLTNIPGIISVNLPQNIPALEIGKKYNWVLSYMCDPANRLKDPFVKGYIERVSINSNLKNDLEKASRPRERILLFAENGLWYDALTILANERRQKPKDAQVTKDWKDLLLSSEGDLTEIKEIVSEPIVSCCQNIVTQ</sequence>
<protein>
    <recommendedName>
        <fullName evidence="3">DUF928 domain-containing protein</fullName>
    </recommendedName>
</protein>
<dbReference type="PhylomeDB" id="B2JAT1"/>
<gene>
    <name evidence="1" type="ordered locus">Npun_AF172</name>
</gene>
<accession>B2JAT1</accession>
<keyword evidence="1" id="KW-0614">Plasmid</keyword>
<dbReference type="HOGENOM" id="CLU_061545_1_0_3"/>
<dbReference type="Pfam" id="PF06051">
    <property type="entry name" value="DUF928"/>
    <property type="match status" value="1"/>
</dbReference>
<dbReference type="EMBL" id="CP001038">
    <property type="protein sequence ID" value="ACC85035.1"/>
    <property type="molecule type" value="Genomic_DNA"/>
</dbReference>
<dbReference type="KEGG" id="npu:Npun_AF172"/>
<keyword evidence="2" id="KW-1185">Reference proteome</keyword>
<evidence type="ECO:0000313" key="1">
    <source>
        <dbReference type="EMBL" id="ACC85035.1"/>
    </source>
</evidence>
<evidence type="ECO:0000313" key="2">
    <source>
        <dbReference type="Proteomes" id="UP000001191"/>
    </source>
</evidence>
<dbReference type="EnsemblBacteria" id="ACC85035">
    <property type="protein sequence ID" value="ACC85035"/>
    <property type="gene ID" value="Npun_AF172"/>
</dbReference>
<dbReference type="AlphaFoldDB" id="B2JAT1"/>